<dbReference type="InterPro" id="IPR010985">
    <property type="entry name" value="Ribbon_hlx_hlx"/>
</dbReference>
<dbReference type="OrthoDB" id="9806368at2"/>
<proteinExistence type="predicted"/>
<dbReference type="EMBL" id="AP021875">
    <property type="protein sequence ID" value="BBO78276.1"/>
    <property type="molecule type" value="Genomic_DNA"/>
</dbReference>
<evidence type="ECO:0000313" key="1">
    <source>
        <dbReference type="EMBL" id="BBO78276.1"/>
    </source>
</evidence>
<dbReference type="Proteomes" id="UP000427769">
    <property type="component" value="Chromosome"/>
</dbReference>
<dbReference type="Gene3D" id="1.10.1220.10">
    <property type="entry name" value="Met repressor-like"/>
    <property type="match status" value="1"/>
</dbReference>
<dbReference type="InterPro" id="IPR013321">
    <property type="entry name" value="Arc_rbn_hlx_hlx"/>
</dbReference>
<accession>A0A5K7Z8V6</accession>
<dbReference type="AlphaFoldDB" id="A0A5K7Z8V6"/>
<dbReference type="SUPFAM" id="SSF47598">
    <property type="entry name" value="Ribbon-helix-helix"/>
    <property type="match status" value="1"/>
</dbReference>
<gene>
    <name evidence="1" type="ORF">DSCW_56930</name>
</gene>
<dbReference type="GO" id="GO:0006355">
    <property type="term" value="P:regulation of DNA-templated transcription"/>
    <property type="evidence" value="ECO:0007669"/>
    <property type="project" value="InterPro"/>
</dbReference>
<dbReference type="RefSeq" id="WP_155306930.1">
    <property type="nucleotide sequence ID" value="NZ_AP021875.1"/>
</dbReference>
<organism evidence="1 2">
    <name type="scientific">Desulfosarcina widdelii</name>
    <dbReference type="NCBI Taxonomy" id="947919"/>
    <lineage>
        <taxon>Bacteria</taxon>
        <taxon>Pseudomonadati</taxon>
        <taxon>Thermodesulfobacteriota</taxon>
        <taxon>Desulfobacteria</taxon>
        <taxon>Desulfobacterales</taxon>
        <taxon>Desulfosarcinaceae</taxon>
        <taxon>Desulfosarcina</taxon>
    </lineage>
</organism>
<evidence type="ECO:0000313" key="2">
    <source>
        <dbReference type="Proteomes" id="UP000427769"/>
    </source>
</evidence>
<keyword evidence="2" id="KW-1185">Reference proteome</keyword>
<name>A0A5K7Z8V6_9BACT</name>
<dbReference type="KEGG" id="dwd:DSCW_56930"/>
<reference evidence="1 2" key="1">
    <citation type="submission" date="2019-11" db="EMBL/GenBank/DDBJ databases">
        <title>Comparative genomics of hydrocarbon-degrading Desulfosarcina strains.</title>
        <authorList>
            <person name="Watanabe M."/>
            <person name="Kojima H."/>
            <person name="Fukui M."/>
        </authorList>
    </citation>
    <scope>NUCLEOTIDE SEQUENCE [LARGE SCALE GENOMIC DNA]</scope>
    <source>
        <strain evidence="1 2">PP31</strain>
    </source>
</reference>
<protein>
    <submittedName>
        <fullName evidence="1">CopG family transcriptional regulator</fullName>
    </submittedName>
</protein>
<sequence>MTRTQIYLTDKQRAELAMIAKQFGKKQSEIIREAIDRFIDQTGQSRKETALREAAGIWKDRKDLPDFRAIRSEWDR</sequence>